<dbReference type="GO" id="GO:0000155">
    <property type="term" value="F:phosphorelay sensor kinase activity"/>
    <property type="evidence" value="ECO:0007669"/>
    <property type="project" value="InterPro"/>
</dbReference>
<dbReference type="AlphaFoldDB" id="H9UG16"/>
<dbReference type="Pfam" id="PF00512">
    <property type="entry name" value="HisKA"/>
    <property type="match status" value="1"/>
</dbReference>
<evidence type="ECO:0000256" key="4">
    <source>
        <dbReference type="ARBA" id="ARBA00022679"/>
    </source>
</evidence>
<name>H9UG16_SPIAZ</name>
<dbReference type="STRING" id="889378.Spiaf_0354"/>
<dbReference type="SUPFAM" id="SSF47384">
    <property type="entry name" value="Homodimeric domain of signal transducing histidine kinase"/>
    <property type="match status" value="1"/>
</dbReference>
<dbReference type="KEGG" id="sfc:Spiaf_0354"/>
<protein>
    <recommendedName>
        <fullName evidence="2">histidine kinase</fullName>
        <ecNumber evidence="2">2.7.13.3</ecNumber>
    </recommendedName>
</protein>
<feature type="domain" description="Histidine kinase" evidence="8">
    <location>
        <begin position="218"/>
        <end position="444"/>
    </location>
</feature>
<dbReference type="SUPFAM" id="SSF55874">
    <property type="entry name" value="ATPase domain of HSP90 chaperone/DNA topoisomerase II/histidine kinase"/>
    <property type="match status" value="1"/>
</dbReference>
<dbReference type="RefSeq" id="WP_014454457.1">
    <property type="nucleotide sequence ID" value="NC_017098.1"/>
</dbReference>
<evidence type="ECO:0000259" key="8">
    <source>
        <dbReference type="PROSITE" id="PS50109"/>
    </source>
</evidence>
<evidence type="ECO:0000256" key="1">
    <source>
        <dbReference type="ARBA" id="ARBA00000085"/>
    </source>
</evidence>
<evidence type="ECO:0000256" key="3">
    <source>
        <dbReference type="ARBA" id="ARBA00022553"/>
    </source>
</evidence>
<dbReference type="EC" id="2.7.13.3" evidence="2"/>
<dbReference type="InterPro" id="IPR003594">
    <property type="entry name" value="HATPase_dom"/>
</dbReference>
<dbReference type="PATRIC" id="fig|889378.3.peg.357"/>
<dbReference type="PANTHER" id="PTHR43711">
    <property type="entry name" value="TWO-COMPONENT HISTIDINE KINASE"/>
    <property type="match status" value="1"/>
</dbReference>
<dbReference type="Gene3D" id="3.30.565.10">
    <property type="entry name" value="Histidine kinase-like ATPase, C-terminal domain"/>
    <property type="match status" value="1"/>
</dbReference>
<gene>
    <name evidence="9" type="ordered locus">Spiaf_0354</name>
</gene>
<comment type="catalytic activity">
    <reaction evidence="1">
        <text>ATP + protein L-histidine = ADP + protein N-phospho-L-histidine.</text>
        <dbReference type="EC" id="2.7.13.3"/>
    </reaction>
</comment>
<dbReference type="HOGENOM" id="CLU_615240_0_0_12"/>
<sequence length="445" mass="48005">MQRQPTESIQPELNDRNSGRIIAAARIGGVVSAVHVAVFLLRLETDPSVTRQWQLLIISAHTVMMLLFAVWGTAAWRLRIQGSGGRGIPLLSHSIYLAILLIGSAIAAFDQLVTSAITPFLVGNVVAGLLLTIPALPAAIYHLAAFAVFAFLIPLFQANPAVVLSNQVNGITAAGLGMLLSGTLWRSTRIRLQQEQQIRQQNASLEEAVATRDRFLSIVSHDLRSPLSGFLGLTQYLADERDHLTQTQLDKIIHSLHISAEMLYQLLENLLTWSQSQQGMIRVEAVPVNLQTALQKNIDTYAVAARQSNISLQLNCPAHLEIRTDPHMLDTIVRNLLSNALKHTPGGGNIRLAVQQHSNEVRITCQDSGSGMSAGLLSSLFDLDKQTIAATSGSSIDGIASGSIGSGLGLILCHDFIERLGGQLSVASREGQGSSFSFNLPLDMA</sequence>
<keyword evidence="7" id="KW-1133">Transmembrane helix</keyword>
<reference evidence="10" key="1">
    <citation type="journal article" date="2013" name="Stand. Genomic Sci.">
        <title>Complete genome sequence of the halophilic bacterium Spirochaeta africana type strain (Z-7692(T)) from the alkaline Lake Magadi in the East African Rift.</title>
        <authorList>
            <person name="Liolos K."/>
            <person name="Abt B."/>
            <person name="Scheuner C."/>
            <person name="Teshima H."/>
            <person name="Held B."/>
            <person name="Lapidus A."/>
            <person name="Nolan M."/>
            <person name="Lucas S."/>
            <person name="Deshpande S."/>
            <person name="Cheng J.F."/>
            <person name="Tapia R."/>
            <person name="Goodwin L.A."/>
            <person name="Pitluck S."/>
            <person name="Pagani I."/>
            <person name="Ivanova N."/>
            <person name="Mavromatis K."/>
            <person name="Mikhailova N."/>
            <person name="Huntemann M."/>
            <person name="Pati A."/>
            <person name="Chen A."/>
            <person name="Palaniappan K."/>
            <person name="Land M."/>
            <person name="Rohde M."/>
            <person name="Tindall B.J."/>
            <person name="Detter J.C."/>
            <person name="Goker M."/>
            <person name="Bristow J."/>
            <person name="Eisen J.A."/>
            <person name="Markowitz V."/>
            <person name="Hugenholtz P."/>
            <person name="Woyke T."/>
            <person name="Klenk H.P."/>
            <person name="Kyrpides N.C."/>
        </authorList>
    </citation>
    <scope>NUCLEOTIDE SEQUENCE</scope>
    <source>
        <strain evidence="10">ATCC 700263 / DSM 8902 / Z-7692</strain>
    </source>
</reference>
<dbReference type="PRINTS" id="PR00344">
    <property type="entry name" value="BCTRLSENSOR"/>
</dbReference>
<dbReference type="InterPro" id="IPR036097">
    <property type="entry name" value="HisK_dim/P_sf"/>
</dbReference>
<dbReference type="CDD" id="cd00082">
    <property type="entry name" value="HisKA"/>
    <property type="match status" value="1"/>
</dbReference>
<feature type="transmembrane region" description="Helical" evidence="7">
    <location>
        <begin position="21"/>
        <end position="41"/>
    </location>
</feature>
<evidence type="ECO:0000256" key="6">
    <source>
        <dbReference type="ARBA" id="ARBA00023012"/>
    </source>
</evidence>
<accession>H9UG16</accession>
<dbReference type="InterPro" id="IPR050736">
    <property type="entry name" value="Sensor_HK_Regulatory"/>
</dbReference>
<dbReference type="Gene3D" id="1.10.287.130">
    <property type="match status" value="1"/>
</dbReference>
<feature type="transmembrane region" description="Helical" evidence="7">
    <location>
        <begin position="168"/>
        <end position="185"/>
    </location>
</feature>
<dbReference type="OrthoDB" id="367227at2"/>
<proteinExistence type="predicted"/>
<dbReference type="InterPro" id="IPR036890">
    <property type="entry name" value="HATPase_C_sf"/>
</dbReference>
<dbReference type="PANTHER" id="PTHR43711:SF31">
    <property type="entry name" value="HISTIDINE KINASE"/>
    <property type="match status" value="1"/>
</dbReference>
<feature type="transmembrane region" description="Helical" evidence="7">
    <location>
        <begin position="53"/>
        <end position="76"/>
    </location>
</feature>
<dbReference type="eggNOG" id="COG2205">
    <property type="taxonomic scope" value="Bacteria"/>
</dbReference>
<keyword evidence="5 9" id="KW-0418">Kinase</keyword>
<dbReference type="PROSITE" id="PS50109">
    <property type="entry name" value="HIS_KIN"/>
    <property type="match status" value="1"/>
</dbReference>
<keyword evidence="10" id="KW-1185">Reference proteome</keyword>
<dbReference type="SMART" id="SM00388">
    <property type="entry name" value="HisKA"/>
    <property type="match status" value="1"/>
</dbReference>
<evidence type="ECO:0000313" key="10">
    <source>
        <dbReference type="Proteomes" id="UP000007383"/>
    </source>
</evidence>
<dbReference type="InterPro" id="IPR004358">
    <property type="entry name" value="Sig_transdc_His_kin-like_C"/>
</dbReference>
<keyword evidence="4" id="KW-0808">Transferase</keyword>
<evidence type="ECO:0000256" key="2">
    <source>
        <dbReference type="ARBA" id="ARBA00012438"/>
    </source>
</evidence>
<dbReference type="EMBL" id="CP003282">
    <property type="protein sequence ID" value="AFG36459.1"/>
    <property type="molecule type" value="Genomic_DNA"/>
</dbReference>
<feature type="transmembrane region" description="Helical" evidence="7">
    <location>
        <begin position="88"/>
        <end position="106"/>
    </location>
</feature>
<dbReference type="SMART" id="SM00387">
    <property type="entry name" value="HATPase_c"/>
    <property type="match status" value="1"/>
</dbReference>
<keyword evidence="6" id="KW-0902">Two-component regulatory system</keyword>
<feature type="transmembrane region" description="Helical" evidence="7">
    <location>
        <begin position="138"/>
        <end position="156"/>
    </location>
</feature>
<evidence type="ECO:0000313" key="9">
    <source>
        <dbReference type="EMBL" id="AFG36459.1"/>
    </source>
</evidence>
<dbReference type="Proteomes" id="UP000007383">
    <property type="component" value="Chromosome"/>
</dbReference>
<dbReference type="InterPro" id="IPR003661">
    <property type="entry name" value="HisK_dim/P_dom"/>
</dbReference>
<organism evidence="9 10">
    <name type="scientific">Spirochaeta africana (strain ATCC 700263 / DSM 8902 / Z-7692)</name>
    <dbReference type="NCBI Taxonomy" id="889378"/>
    <lineage>
        <taxon>Bacteria</taxon>
        <taxon>Pseudomonadati</taxon>
        <taxon>Spirochaetota</taxon>
        <taxon>Spirochaetia</taxon>
        <taxon>Spirochaetales</taxon>
        <taxon>Spirochaetaceae</taxon>
        <taxon>Spirochaeta</taxon>
    </lineage>
</organism>
<evidence type="ECO:0000256" key="5">
    <source>
        <dbReference type="ARBA" id="ARBA00022777"/>
    </source>
</evidence>
<dbReference type="Pfam" id="PF02518">
    <property type="entry name" value="HATPase_c"/>
    <property type="match status" value="1"/>
</dbReference>
<evidence type="ECO:0000256" key="7">
    <source>
        <dbReference type="SAM" id="Phobius"/>
    </source>
</evidence>
<keyword evidence="3" id="KW-0597">Phosphoprotein</keyword>
<keyword evidence="7" id="KW-0472">Membrane</keyword>
<keyword evidence="7" id="KW-0812">Transmembrane</keyword>
<dbReference type="InterPro" id="IPR005467">
    <property type="entry name" value="His_kinase_dom"/>
</dbReference>